<evidence type="ECO:0000313" key="2">
    <source>
        <dbReference type="EMBL" id="MFA1543528.1"/>
    </source>
</evidence>
<comment type="caution">
    <text evidence="2">The sequence shown here is derived from an EMBL/GenBank/DDBJ whole genome shotgun (WGS) entry which is preliminary data.</text>
</comment>
<keyword evidence="3" id="KW-1185">Reference proteome</keyword>
<protein>
    <submittedName>
        <fullName evidence="2">Glycosyltransferase</fullName>
    </submittedName>
</protein>
<dbReference type="Proteomes" id="UP001569963">
    <property type="component" value="Unassembled WGS sequence"/>
</dbReference>
<proteinExistence type="predicted"/>
<dbReference type="InterPro" id="IPR029044">
    <property type="entry name" value="Nucleotide-diphossugar_trans"/>
</dbReference>
<dbReference type="CDD" id="cd00761">
    <property type="entry name" value="Glyco_tranf_GTA_type"/>
    <property type="match status" value="1"/>
</dbReference>
<dbReference type="PANTHER" id="PTHR43685:SF3">
    <property type="entry name" value="SLR2126 PROTEIN"/>
    <property type="match status" value="1"/>
</dbReference>
<sequence length="323" mass="35083">MEGFEALTGDPWHAPATAGPATGRRLSVVIPAHNVGHCLRSVLDALAAQTDRGGFEVIVVDDASTDETAAIARTHPAVTRLVRIKERSGAATARNIGTALAVSETILYVDADMLLPEHVIADFSARAAGNLVLVGFRHNLPFGDRRGVLLAGTRPVLEGDHRVRWRPPVGRRLMYSGLVLDKPLDGRPLDDTEDFRDLGFGRTYYDWDLPRMAVTALLGVPRGAVLDVGGFDSEFGRIGWGMEDTHLGAKLIAAGLLVVPLRQAVGFHLDPPDAAAQWEAKLAAWPRTLDRYRRLLELPAPAGRATEFTAYANALRPRCEVLR</sequence>
<dbReference type="EMBL" id="JAXCEI010000019">
    <property type="protein sequence ID" value="MFA1543528.1"/>
    <property type="molecule type" value="Genomic_DNA"/>
</dbReference>
<dbReference type="SUPFAM" id="SSF53448">
    <property type="entry name" value="Nucleotide-diphospho-sugar transferases"/>
    <property type="match status" value="1"/>
</dbReference>
<dbReference type="InterPro" id="IPR050834">
    <property type="entry name" value="Glycosyltransf_2"/>
</dbReference>
<name>A0ABV4QK09_9ACTN</name>
<dbReference type="Gene3D" id="3.90.550.10">
    <property type="entry name" value="Spore Coat Polysaccharide Biosynthesis Protein SpsA, Chain A"/>
    <property type="match status" value="1"/>
</dbReference>
<evidence type="ECO:0000259" key="1">
    <source>
        <dbReference type="Pfam" id="PF00535"/>
    </source>
</evidence>
<dbReference type="RefSeq" id="WP_371954025.1">
    <property type="nucleotide sequence ID" value="NZ_JAXCEI010000019.1"/>
</dbReference>
<dbReference type="Pfam" id="PF00535">
    <property type="entry name" value="Glycos_transf_2"/>
    <property type="match status" value="1"/>
</dbReference>
<reference evidence="2 3" key="1">
    <citation type="submission" date="2023-11" db="EMBL/GenBank/DDBJ databases">
        <title>Actinomadura monticuli sp. nov., isolated from volcanic ash.</title>
        <authorList>
            <person name="Lee S.D."/>
            <person name="Yang H."/>
            <person name="Kim I.S."/>
        </authorList>
    </citation>
    <scope>NUCLEOTIDE SEQUENCE [LARGE SCALE GENOMIC DNA]</scope>
    <source>
        <strain evidence="2 3">DLS-62</strain>
    </source>
</reference>
<feature type="domain" description="Glycosyltransferase 2-like" evidence="1">
    <location>
        <begin position="27"/>
        <end position="128"/>
    </location>
</feature>
<organism evidence="2 3">
    <name type="scientific">Actinomadura monticuli</name>
    <dbReference type="NCBI Taxonomy" id="3097367"/>
    <lineage>
        <taxon>Bacteria</taxon>
        <taxon>Bacillati</taxon>
        <taxon>Actinomycetota</taxon>
        <taxon>Actinomycetes</taxon>
        <taxon>Streptosporangiales</taxon>
        <taxon>Thermomonosporaceae</taxon>
        <taxon>Actinomadura</taxon>
    </lineage>
</organism>
<accession>A0ABV4QK09</accession>
<evidence type="ECO:0000313" key="3">
    <source>
        <dbReference type="Proteomes" id="UP001569963"/>
    </source>
</evidence>
<gene>
    <name evidence="2" type="ORF">SM611_31770</name>
</gene>
<dbReference type="PANTHER" id="PTHR43685">
    <property type="entry name" value="GLYCOSYLTRANSFERASE"/>
    <property type="match status" value="1"/>
</dbReference>
<dbReference type="InterPro" id="IPR001173">
    <property type="entry name" value="Glyco_trans_2-like"/>
</dbReference>